<evidence type="ECO:0000256" key="6">
    <source>
        <dbReference type="ARBA" id="ARBA00022723"/>
    </source>
</evidence>
<dbReference type="SUPFAM" id="SSF53850">
    <property type="entry name" value="Periplasmic binding protein-like II"/>
    <property type="match status" value="1"/>
</dbReference>
<evidence type="ECO:0000256" key="1">
    <source>
        <dbReference type="ARBA" id="ARBA00003469"/>
    </source>
</evidence>
<dbReference type="Proteomes" id="UP000481033">
    <property type="component" value="Unassembled WGS sequence"/>
</dbReference>
<organism evidence="13 14">
    <name type="scientific">Adonisia turfae CCMR0081</name>
    <dbReference type="NCBI Taxonomy" id="2292702"/>
    <lineage>
        <taxon>Bacteria</taxon>
        <taxon>Bacillati</taxon>
        <taxon>Cyanobacteriota</taxon>
        <taxon>Adonisia</taxon>
        <taxon>Adonisia turfae</taxon>
    </lineage>
</organism>
<keyword evidence="7" id="KW-0663">Pyridoxal phosphate</keyword>
<keyword evidence="8" id="KW-0784">Thiamine biosynthesis</keyword>
<evidence type="ECO:0000256" key="11">
    <source>
        <dbReference type="ARBA" id="ARBA00048179"/>
    </source>
</evidence>
<evidence type="ECO:0000256" key="10">
    <source>
        <dbReference type="ARBA" id="ARBA00033171"/>
    </source>
</evidence>
<evidence type="ECO:0000256" key="7">
    <source>
        <dbReference type="ARBA" id="ARBA00022898"/>
    </source>
</evidence>
<evidence type="ECO:0000256" key="8">
    <source>
        <dbReference type="ARBA" id="ARBA00022977"/>
    </source>
</evidence>
<dbReference type="Gene3D" id="3.40.190.10">
    <property type="entry name" value="Periplasmic binding protein-like II"/>
    <property type="match status" value="2"/>
</dbReference>
<protein>
    <recommendedName>
        <fullName evidence="10">Thiamine pyrimidine synthase</fullName>
    </recommendedName>
</protein>
<comment type="catalytic activity">
    <reaction evidence="11">
        <text>N(6)-(pyridoxal phosphate)-L-lysyl-[4-amino-5-hydroxymethyl-2-methylpyrimidine phosphate synthase] + L-histidyl-[4-amino-5-hydroxymethyl-2-methylpyrimidine phosphate synthase] + 2 Fe(3+) + 4 H2O = L-lysyl-[4-amino-5-hydroxymethyl-2-methylpyrimidine phosphate synthase] + (2S)-2-amino-5-hydroxy-4-oxopentanoyl-[4-amino-5-hydroxymethyl-2-methylpyrimidine phosphate synthase] + 4-amino-2-methyl-5-(phosphooxymethyl)pyrimidine + 3-oxopropanoate + 2 Fe(2+) + 2 H(+)</text>
        <dbReference type="Rhea" id="RHEA:65756"/>
        <dbReference type="Rhea" id="RHEA-COMP:16892"/>
        <dbReference type="Rhea" id="RHEA-COMP:16893"/>
        <dbReference type="Rhea" id="RHEA-COMP:16894"/>
        <dbReference type="Rhea" id="RHEA-COMP:16895"/>
        <dbReference type="ChEBI" id="CHEBI:15377"/>
        <dbReference type="ChEBI" id="CHEBI:15378"/>
        <dbReference type="ChEBI" id="CHEBI:29033"/>
        <dbReference type="ChEBI" id="CHEBI:29034"/>
        <dbReference type="ChEBI" id="CHEBI:29969"/>
        <dbReference type="ChEBI" id="CHEBI:29979"/>
        <dbReference type="ChEBI" id="CHEBI:33190"/>
        <dbReference type="ChEBI" id="CHEBI:58354"/>
        <dbReference type="ChEBI" id="CHEBI:143915"/>
        <dbReference type="ChEBI" id="CHEBI:157692"/>
    </reaction>
    <physiologicalReaction direction="left-to-right" evidence="11">
        <dbReference type="Rhea" id="RHEA:65757"/>
    </physiologicalReaction>
</comment>
<dbReference type="Pfam" id="PF09084">
    <property type="entry name" value="NMT1"/>
    <property type="match status" value="1"/>
</dbReference>
<evidence type="ECO:0000259" key="12">
    <source>
        <dbReference type="Pfam" id="PF09084"/>
    </source>
</evidence>
<evidence type="ECO:0000313" key="14">
    <source>
        <dbReference type="Proteomes" id="UP000481033"/>
    </source>
</evidence>
<comment type="subunit">
    <text evidence="4">Homodimer.</text>
</comment>
<evidence type="ECO:0000256" key="9">
    <source>
        <dbReference type="ARBA" id="ARBA00023004"/>
    </source>
</evidence>
<name>A0A6M0RWQ6_9CYAN</name>
<evidence type="ECO:0000256" key="3">
    <source>
        <dbReference type="ARBA" id="ARBA00009406"/>
    </source>
</evidence>
<dbReference type="GO" id="GO:0046872">
    <property type="term" value="F:metal ion binding"/>
    <property type="evidence" value="ECO:0007669"/>
    <property type="project" value="UniProtKB-KW"/>
</dbReference>
<keyword evidence="9" id="KW-0408">Iron</keyword>
<comment type="function">
    <text evidence="1">Responsible for the formation of the pyrimidine heterocycle in the thiamine biosynthesis pathway. Catalyzes the formation of hydroxymethylpyrimidine phosphate (HMP-P) from histidine and pyridoxal phosphate (PLP). The protein uses PLP and the active site histidine to form HMP-P, generating an inactive enzyme. The enzyme can only undergo a single turnover, which suggests it is a suicide enzyme.</text>
</comment>
<gene>
    <name evidence="13" type="ORF">DXZ20_34315</name>
</gene>
<dbReference type="PANTHER" id="PTHR31528">
    <property type="entry name" value="4-AMINO-5-HYDROXYMETHYL-2-METHYLPYRIMIDINE PHOSPHATE SYNTHASE THI11-RELATED"/>
    <property type="match status" value="1"/>
</dbReference>
<comment type="pathway">
    <text evidence="2">Cofactor biosynthesis; thiamine diphosphate biosynthesis.</text>
</comment>
<proteinExistence type="inferred from homology"/>
<keyword evidence="6" id="KW-0479">Metal-binding</keyword>
<sequence>MLSRRLFLQAGLGLIPWRRTQPLTMQLDWRLNAQFAGLCVAEAHGEYRRQGLAVTLKPAPPNLDVVKTVASQPHTLGCAEESLILAAQAQGVDVVAIATMLQASPLALMSLPQKGLSQLQQLPGKRVGVHSDGRKALEQVLSQNHIPSDPIDIVTIPYRNKHQRLINGEFDAVQCYALDEPLDFARRLGQSPTVLTFHDYGFDAYSQVIFAPTQLVAKHPQTIKRFLTATFAGWHWAINHPEQTARLLVEQYVEPNYQDLDYQTQSLKIIANYVQNSNQTIGTLNATRWQHSAQQLAQAGLIDTLPPLTTSIDLSLWP</sequence>
<dbReference type="GO" id="GO:0016740">
    <property type="term" value="F:transferase activity"/>
    <property type="evidence" value="ECO:0007669"/>
    <property type="project" value="UniProtKB-KW"/>
</dbReference>
<dbReference type="PANTHER" id="PTHR31528:SF1">
    <property type="entry name" value="4-AMINO-5-HYDROXYMETHYL-2-METHYLPYRIMIDINE PHOSPHATE SYNTHASE THI11-RELATED"/>
    <property type="match status" value="1"/>
</dbReference>
<dbReference type="AlphaFoldDB" id="A0A6M0RWQ6"/>
<keyword evidence="14" id="KW-1185">Reference proteome</keyword>
<evidence type="ECO:0000256" key="5">
    <source>
        <dbReference type="ARBA" id="ARBA00022679"/>
    </source>
</evidence>
<keyword evidence="5" id="KW-0808">Transferase</keyword>
<feature type="domain" description="SsuA/THI5-like" evidence="12">
    <location>
        <begin position="32"/>
        <end position="243"/>
    </location>
</feature>
<comment type="similarity">
    <text evidence="3">Belongs to the NMT1/THI5 family.</text>
</comment>
<evidence type="ECO:0000256" key="2">
    <source>
        <dbReference type="ARBA" id="ARBA00004948"/>
    </source>
</evidence>
<comment type="caution">
    <text evidence="13">The sequence shown here is derived from an EMBL/GenBank/DDBJ whole genome shotgun (WGS) entry which is preliminary data.</text>
</comment>
<reference evidence="13 14" key="1">
    <citation type="journal article" date="2020" name="Microb. Ecol.">
        <title>Ecogenomics of the Marine Benthic Filamentous Cyanobacterium Adonisia.</title>
        <authorList>
            <person name="Walter J.M."/>
            <person name="Coutinho F.H."/>
            <person name="Leomil L."/>
            <person name="Hargreaves P.I."/>
            <person name="Campeao M.E."/>
            <person name="Vieira V.V."/>
            <person name="Silva B.S."/>
            <person name="Fistarol G.O."/>
            <person name="Salomon P.S."/>
            <person name="Sawabe T."/>
            <person name="Mino S."/>
            <person name="Hosokawa M."/>
            <person name="Miyashita H."/>
            <person name="Maruyama F."/>
            <person name="van Verk M.C."/>
            <person name="Dutilh B.E."/>
            <person name="Thompson C.C."/>
            <person name="Thompson F.L."/>
        </authorList>
    </citation>
    <scope>NUCLEOTIDE SEQUENCE [LARGE SCALE GENOMIC DNA]</scope>
    <source>
        <strain evidence="13 14">CCMR0081</strain>
    </source>
</reference>
<dbReference type="InterPro" id="IPR015168">
    <property type="entry name" value="SsuA/THI5"/>
</dbReference>
<dbReference type="InterPro" id="IPR027939">
    <property type="entry name" value="NMT1/THI5"/>
</dbReference>
<accession>A0A6M0RWQ6</accession>
<evidence type="ECO:0000256" key="4">
    <source>
        <dbReference type="ARBA" id="ARBA00011738"/>
    </source>
</evidence>
<dbReference type="EMBL" id="QXHD01000004">
    <property type="protein sequence ID" value="NEZ60629.1"/>
    <property type="molecule type" value="Genomic_DNA"/>
</dbReference>
<dbReference type="GO" id="GO:0009228">
    <property type="term" value="P:thiamine biosynthetic process"/>
    <property type="evidence" value="ECO:0007669"/>
    <property type="project" value="UniProtKB-KW"/>
</dbReference>
<dbReference type="RefSeq" id="WP_163703032.1">
    <property type="nucleotide sequence ID" value="NZ_QXHD01000004.1"/>
</dbReference>
<evidence type="ECO:0000313" key="13">
    <source>
        <dbReference type="EMBL" id="NEZ60629.1"/>
    </source>
</evidence>